<dbReference type="Gene3D" id="3.30.70.270">
    <property type="match status" value="2"/>
</dbReference>
<dbReference type="InterPro" id="IPR041577">
    <property type="entry name" value="RT_RNaseH_2"/>
</dbReference>
<gene>
    <name evidence="4" type="ORF">EPI10_020275</name>
</gene>
<dbReference type="InterPro" id="IPR050951">
    <property type="entry name" value="Retrovirus_Pol_polyprotein"/>
</dbReference>
<name>A0A5B6WG28_9ROSI</name>
<dbReference type="PANTHER" id="PTHR37984">
    <property type="entry name" value="PROTEIN CBG26694"/>
    <property type="match status" value="1"/>
</dbReference>
<dbReference type="Proteomes" id="UP000325315">
    <property type="component" value="Unassembled WGS sequence"/>
</dbReference>
<dbReference type="OrthoDB" id="1723912at2759"/>
<feature type="domain" description="Reverse transcriptase/retrotransposon-derived protein RNase H-like" evidence="3">
    <location>
        <begin position="125"/>
        <end position="177"/>
    </location>
</feature>
<dbReference type="InterPro" id="IPR043502">
    <property type="entry name" value="DNA/RNA_pol_sf"/>
</dbReference>
<dbReference type="FunFam" id="3.30.70.270:FF:000020">
    <property type="entry name" value="Transposon Tf2-6 polyprotein-like Protein"/>
    <property type="match status" value="1"/>
</dbReference>
<evidence type="ECO:0000256" key="2">
    <source>
        <dbReference type="SAM" id="MobiDB-lite"/>
    </source>
</evidence>
<dbReference type="AlphaFoldDB" id="A0A5B6WG28"/>
<dbReference type="Pfam" id="PF17919">
    <property type="entry name" value="RT_RNaseH_2"/>
    <property type="match status" value="1"/>
</dbReference>
<evidence type="ECO:0000313" key="5">
    <source>
        <dbReference type="Proteomes" id="UP000325315"/>
    </source>
</evidence>
<proteinExistence type="predicted"/>
<dbReference type="GO" id="GO:0003824">
    <property type="term" value="F:catalytic activity"/>
    <property type="evidence" value="ECO:0007669"/>
    <property type="project" value="UniProtKB-KW"/>
</dbReference>
<evidence type="ECO:0000256" key="1">
    <source>
        <dbReference type="ARBA" id="ARBA00023268"/>
    </source>
</evidence>
<organism evidence="4 5">
    <name type="scientific">Gossypium australe</name>
    <dbReference type="NCBI Taxonomy" id="47621"/>
    <lineage>
        <taxon>Eukaryota</taxon>
        <taxon>Viridiplantae</taxon>
        <taxon>Streptophyta</taxon>
        <taxon>Embryophyta</taxon>
        <taxon>Tracheophyta</taxon>
        <taxon>Spermatophyta</taxon>
        <taxon>Magnoliopsida</taxon>
        <taxon>eudicotyledons</taxon>
        <taxon>Gunneridae</taxon>
        <taxon>Pentapetalae</taxon>
        <taxon>rosids</taxon>
        <taxon>malvids</taxon>
        <taxon>Malvales</taxon>
        <taxon>Malvaceae</taxon>
        <taxon>Malvoideae</taxon>
        <taxon>Gossypium</taxon>
    </lineage>
</organism>
<dbReference type="SUPFAM" id="SSF56672">
    <property type="entry name" value="DNA/RNA polymerases"/>
    <property type="match status" value="1"/>
</dbReference>
<sequence length="248" mass="28639">MPFDLYNAPTTFQRCMMVIFIYMVENFVEVFMDDFSIFGDSYDDCLTNLAKVLKDMRKQTLSLTWRNATSWLEKVIENLPPPVTIKGIRIFQGHANFYQRFINDFSKISKPLCTLLEKDTTFEFNESCLGAFEKLKKWLVSAPIIVTPDWNSPFELMYDASNFTVGAVMGQWRNKKRNREPSGGPSVKVGTTLGNSSSVPINENFPYEHIFEVSQFHETPWFEDYANYLACGKMPFGTTCQQRKKIPS</sequence>
<evidence type="ECO:0000259" key="3">
    <source>
        <dbReference type="Pfam" id="PF17919"/>
    </source>
</evidence>
<comment type="caution">
    <text evidence="4">The sequence shown here is derived from an EMBL/GenBank/DDBJ whole genome shotgun (WGS) entry which is preliminary data.</text>
</comment>
<protein>
    <submittedName>
        <fullName evidence="4">Retrovirus-related Pol polyprotein from transposon 17.6</fullName>
    </submittedName>
</protein>
<keyword evidence="1" id="KW-0511">Multifunctional enzyme</keyword>
<keyword evidence="5" id="KW-1185">Reference proteome</keyword>
<dbReference type="EMBL" id="SMMG02000003">
    <property type="protein sequence ID" value="KAA3479792.1"/>
    <property type="molecule type" value="Genomic_DNA"/>
</dbReference>
<dbReference type="InterPro" id="IPR043128">
    <property type="entry name" value="Rev_trsase/Diguanyl_cyclase"/>
</dbReference>
<evidence type="ECO:0000313" key="4">
    <source>
        <dbReference type="EMBL" id="KAA3479792.1"/>
    </source>
</evidence>
<dbReference type="PANTHER" id="PTHR37984:SF5">
    <property type="entry name" value="PROTEIN NYNRIN-LIKE"/>
    <property type="match status" value="1"/>
</dbReference>
<accession>A0A5B6WG28</accession>
<feature type="region of interest" description="Disordered" evidence="2">
    <location>
        <begin position="175"/>
        <end position="195"/>
    </location>
</feature>
<reference evidence="4" key="1">
    <citation type="submission" date="2019-08" db="EMBL/GenBank/DDBJ databases">
        <authorList>
            <person name="Liu F."/>
        </authorList>
    </citation>
    <scope>NUCLEOTIDE SEQUENCE [LARGE SCALE GENOMIC DNA]</scope>
    <source>
        <strain evidence="4">PA1801</strain>
        <tissue evidence="4">Leaf</tissue>
    </source>
</reference>